<dbReference type="AlphaFoldDB" id="A0A2U9IHP2"/>
<dbReference type="Pfam" id="PF05168">
    <property type="entry name" value="HEPN"/>
    <property type="match status" value="1"/>
</dbReference>
<feature type="domain" description="HEPN" evidence="1">
    <location>
        <begin position="1"/>
        <end position="85"/>
    </location>
</feature>
<protein>
    <recommendedName>
        <fullName evidence="1">HEPN domain-containing protein</fullName>
    </recommendedName>
</protein>
<dbReference type="Gene3D" id="1.20.120.330">
    <property type="entry name" value="Nucleotidyltransferases domain 2"/>
    <property type="match status" value="1"/>
</dbReference>
<reference evidence="2 3" key="1">
    <citation type="submission" date="2018-05" db="EMBL/GenBank/DDBJ databases">
        <title>Complete Genome Sequences of Extremely Thermoacidophilic, Metal-Mobilizing Type-Strain Members of the Archaeal Family Sulfolobaceae: Acidianus brierleyi DSM-1651T, Acidianus sulfidivorans DSM-18786T, Metallosphaera hakonensis DSM-7519T, and Metallosphaera prunae DSM-10039T.</title>
        <authorList>
            <person name="Counts J.A."/>
            <person name="Kelly R.M."/>
        </authorList>
    </citation>
    <scope>NUCLEOTIDE SEQUENCE [LARGE SCALE GENOMIC DNA]</scope>
    <source>
        <strain evidence="2 3">DSM 1651</strain>
    </source>
</reference>
<proteinExistence type="predicted"/>
<evidence type="ECO:0000313" key="3">
    <source>
        <dbReference type="Proteomes" id="UP000248044"/>
    </source>
</evidence>
<dbReference type="InterPro" id="IPR007842">
    <property type="entry name" value="HEPN_dom"/>
</dbReference>
<dbReference type="EMBL" id="CP029289">
    <property type="protein sequence ID" value="AWR95444.1"/>
    <property type="molecule type" value="Genomic_DNA"/>
</dbReference>
<gene>
    <name evidence="2" type="ORF">DFR85_13425</name>
</gene>
<evidence type="ECO:0000313" key="2">
    <source>
        <dbReference type="EMBL" id="AWR95444.1"/>
    </source>
</evidence>
<dbReference type="Proteomes" id="UP000248044">
    <property type="component" value="Chromosome"/>
</dbReference>
<name>A0A2U9IHP2_9CREN</name>
<dbReference type="GeneID" id="36833175"/>
<dbReference type="SUPFAM" id="SSF81593">
    <property type="entry name" value="Nucleotidyltransferase substrate binding subunit/domain"/>
    <property type="match status" value="1"/>
</dbReference>
<sequence>MSTEQSLQLALKATLLENKGNYPFTHEINELISSLKNMKPELVELENKNKELIALLKLSYTGSRYFPSSYDKDTANKLISLVKQFLEVIGLWQKE</sequence>
<accession>A0A2U9IHP2</accession>
<evidence type="ECO:0000259" key="1">
    <source>
        <dbReference type="PROSITE" id="PS50910"/>
    </source>
</evidence>
<dbReference type="PROSITE" id="PS50910">
    <property type="entry name" value="HEPN"/>
    <property type="match status" value="1"/>
</dbReference>
<organism evidence="2 3">
    <name type="scientific">Acidianus brierleyi</name>
    <dbReference type="NCBI Taxonomy" id="41673"/>
    <lineage>
        <taxon>Archaea</taxon>
        <taxon>Thermoproteota</taxon>
        <taxon>Thermoprotei</taxon>
        <taxon>Sulfolobales</taxon>
        <taxon>Sulfolobaceae</taxon>
        <taxon>Acidianus</taxon>
    </lineage>
</organism>
<dbReference type="SMART" id="SM00748">
    <property type="entry name" value="HEPN"/>
    <property type="match status" value="1"/>
</dbReference>
<dbReference type="KEGG" id="abri:DFR85_13425"/>
<keyword evidence="3" id="KW-1185">Reference proteome</keyword>
<dbReference type="RefSeq" id="WP_110271322.1">
    <property type="nucleotide sequence ID" value="NZ_CP029289.2"/>
</dbReference>